<feature type="transmembrane region" description="Helical" evidence="8">
    <location>
        <begin position="97"/>
        <end position="119"/>
    </location>
</feature>
<dbReference type="PANTHER" id="PTHR45695">
    <property type="entry name" value="LEUCOKININ RECEPTOR-RELATED"/>
    <property type="match status" value="1"/>
</dbReference>
<evidence type="ECO:0000256" key="7">
    <source>
        <dbReference type="ARBA" id="ARBA00023224"/>
    </source>
</evidence>
<evidence type="ECO:0000313" key="11">
    <source>
        <dbReference type="Proteomes" id="UP001159427"/>
    </source>
</evidence>
<feature type="transmembrane region" description="Helical" evidence="8">
    <location>
        <begin position="61"/>
        <end position="85"/>
    </location>
</feature>
<organism evidence="10 11">
    <name type="scientific">Porites evermanni</name>
    <dbReference type="NCBI Taxonomy" id="104178"/>
    <lineage>
        <taxon>Eukaryota</taxon>
        <taxon>Metazoa</taxon>
        <taxon>Cnidaria</taxon>
        <taxon>Anthozoa</taxon>
        <taxon>Hexacorallia</taxon>
        <taxon>Scleractinia</taxon>
        <taxon>Fungiina</taxon>
        <taxon>Poritidae</taxon>
        <taxon>Porites</taxon>
    </lineage>
</organism>
<dbReference type="PROSITE" id="PS50262">
    <property type="entry name" value="G_PROTEIN_RECEP_F1_2"/>
    <property type="match status" value="1"/>
</dbReference>
<dbReference type="Pfam" id="PF00001">
    <property type="entry name" value="7tm_1"/>
    <property type="match status" value="1"/>
</dbReference>
<evidence type="ECO:0000256" key="4">
    <source>
        <dbReference type="ARBA" id="ARBA00023040"/>
    </source>
</evidence>
<proteinExistence type="predicted"/>
<keyword evidence="6" id="KW-0675">Receptor</keyword>
<dbReference type="Proteomes" id="UP001159427">
    <property type="component" value="Unassembled WGS sequence"/>
</dbReference>
<gene>
    <name evidence="10" type="ORF">PEVE_00042961</name>
</gene>
<comment type="caution">
    <text evidence="10">The sequence shown here is derived from an EMBL/GenBank/DDBJ whole genome shotgun (WGS) entry which is preliminary data.</text>
</comment>
<reference evidence="10 11" key="1">
    <citation type="submission" date="2022-05" db="EMBL/GenBank/DDBJ databases">
        <authorList>
            <consortium name="Genoscope - CEA"/>
            <person name="William W."/>
        </authorList>
    </citation>
    <scope>NUCLEOTIDE SEQUENCE [LARGE SCALE GENOMIC DNA]</scope>
</reference>
<comment type="subcellular location">
    <subcellularLocation>
        <location evidence="1">Membrane</location>
        <topology evidence="1">Multi-pass membrane protein</topology>
    </subcellularLocation>
</comment>
<feature type="transmembrane region" description="Helical" evidence="8">
    <location>
        <begin position="181"/>
        <end position="206"/>
    </location>
</feature>
<evidence type="ECO:0000256" key="2">
    <source>
        <dbReference type="ARBA" id="ARBA00022692"/>
    </source>
</evidence>
<evidence type="ECO:0000313" key="10">
    <source>
        <dbReference type="EMBL" id="CAH3018427.1"/>
    </source>
</evidence>
<evidence type="ECO:0000259" key="9">
    <source>
        <dbReference type="PROSITE" id="PS50262"/>
    </source>
</evidence>
<dbReference type="CDD" id="cd00637">
    <property type="entry name" value="7tm_classA_rhodopsin-like"/>
    <property type="match status" value="1"/>
</dbReference>
<dbReference type="InterPro" id="IPR000276">
    <property type="entry name" value="GPCR_Rhodpsn"/>
</dbReference>
<keyword evidence="11" id="KW-1185">Reference proteome</keyword>
<keyword evidence="7" id="KW-0807">Transducer</keyword>
<dbReference type="PRINTS" id="PR00237">
    <property type="entry name" value="GPCRRHODOPSN"/>
</dbReference>
<keyword evidence="4" id="KW-0297">G-protein coupled receptor</keyword>
<dbReference type="Gene3D" id="1.20.1070.10">
    <property type="entry name" value="Rhodopsin 7-helix transmembrane proteins"/>
    <property type="match status" value="1"/>
</dbReference>
<keyword evidence="2 8" id="KW-0812">Transmembrane</keyword>
<sequence>MNYTNNTVLVENSGAAVLSFITPEVKLTLYFVIFFLGLFGNVLVVVVVVGKRRTRSFHNIFILNLAISDLILILIYFPMYFGHAIGQFHAPKLFCQLIWPLITVAYLSSIFNIMSMAVLRCKGIINPYTSSISQRSVYIYIAMLWIVAYICVIPGIVYAEVNPYNGMCYDAWPNVQSKRAFTLFMLTIQYILPLCIIAVAYVLIGLELRQSKSRKLSDQSRAFSKARRREDAQVVRAIASIVVIFAVCMFPKHFASLYYYFGKNSSKKAQILFRMLSLSEVFAVLHSCLNPLVYGTVMKHFRVEYIKYLKKMFCCLWKSGSGRIIDITRVSGSNSVDSATSEKFIRTVRSDVVMSTLNATELKELPVS</sequence>
<dbReference type="SUPFAM" id="SSF81321">
    <property type="entry name" value="Family A G protein-coupled receptor-like"/>
    <property type="match status" value="1"/>
</dbReference>
<name>A0ABN8LPS0_9CNID</name>
<feature type="transmembrane region" description="Helical" evidence="8">
    <location>
        <begin position="281"/>
        <end position="301"/>
    </location>
</feature>
<accession>A0ABN8LPS0</accession>
<evidence type="ECO:0000256" key="6">
    <source>
        <dbReference type="ARBA" id="ARBA00023170"/>
    </source>
</evidence>
<keyword evidence="5 8" id="KW-0472">Membrane</keyword>
<dbReference type="InterPro" id="IPR017452">
    <property type="entry name" value="GPCR_Rhodpsn_7TM"/>
</dbReference>
<evidence type="ECO:0000256" key="3">
    <source>
        <dbReference type="ARBA" id="ARBA00022989"/>
    </source>
</evidence>
<protein>
    <recommendedName>
        <fullName evidence="9">G-protein coupled receptors family 1 profile domain-containing protein</fullName>
    </recommendedName>
</protein>
<dbReference type="EMBL" id="CALNXI010000086">
    <property type="protein sequence ID" value="CAH3018427.1"/>
    <property type="molecule type" value="Genomic_DNA"/>
</dbReference>
<feature type="transmembrane region" description="Helical" evidence="8">
    <location>
        <begin position="27"/>
        <end position="49"/>
    </location>
</feature>
<keyword evidence="3 8" id="KW-1133">Transmembrane helix</keyword>
<feature type="transmembrane region" description="Helical" evidence="8">
    <location>
        <begin position="139"/>
        <end position="161"/>
    </location>
</feature>
<feature type="domain" description="G-protein coupled receptors family 1 profile" evidence="9">
    <location>
        <begin position="40"/>
        <end position="294"/>
    </location>
</feature>
<evidence type="ECO:0000256" key="8">
    <source>
        <dbReference type="SAM" id="Phobius"/>
    </source>
</evidence>
<evidence type="ECO:0000256" key="1">
    <source>
        <dbReference type="ARBA" id="ARBA00004141"/>
    </source>
</evidence>
<feature type="transmembrane region" description="Helical" evidence="8">
    <location>
        <begin position="234"/>
        <end position="261"/>
    </location>
</feature>
<evidence type="ECO:0000256" key="5">
    <source>
        <dbReference type="ARBA" id="ARBA00023136"/>
    </source>
</evidence>
<dbReference type="PANTHER" id="PTHR45695:SF9">
    <property type="entry name" value="LEUCOKININ RECEPTOR"/>
    <property type="match status" value="1"/>
</dbReference>